<dbReference type="AlphaFoldDB" id="A0A9X2WAT0"/>
<reference evidence="2" key="1">
    <citation type="submission" date="2022-03" db="EMBL/GenBank/DDBJ databases">
        <title>Proposal of a novel genus Dryocolo and two novel species.</title>
        <authorList>
            <person name="Maddock D.W."/>
            <person name="Brady C.L."/>
            <person name="Denman S."/>
            <person name="Arnold D."/>
        </authorList>
    </citation>
    <scope>NUCLEOTIDE SEQUENCE</scope>
    <source>
        <strain evidence="2">H6W4</strain>
    </source>
</reference>
<proteinExistence type="predicted"/>
<accession>A0A9X2WAT0</accession>
<gene>
    <name evidence="2" type="ORF">MUA00_20075</name>
</gene>
<name>A0A9X2WAT0_9ENTR</name>
<dbReference type="InterPro" id="IPR001633">
    <property type="entry name" value="EAL_dom"/>
</dbReference>
<dbReference type="SUPFAM" id="SSF141868">
    <property type="entry name" value="EAL domain-like"/>
    <property type="match status" value="1"/>
</dbReference>
<evidence type="ECO:0000259" key="1">
    <source>
        <dbReference type="Pfam" id="PF00563"/>
    </source>
</evidence>
<keyword evidence="3" id="KW-1185">Reference proteome</keyword>
<organism evidence="2 3">
    <name type="scientific">Dryocola boscaweniae</name>
    <dbReference type="NCBI Taxonomy" id="2925397"/>
    <lineage>
        <taxon>Bacteria</taxon>
        <taxon>Pseudomonadati</taxon>
        <taxon>Pseudomonadota</taxon>
        <taxon>Gammaproteobacteria</taxon>
        <taxon>Enterobacterales</taxon>
        <taxon>Enterobacteriaceae</taxon>
        <taxon>Dryocola</taxon>
    </lineage>
</organism>
<dbReference type="Pfam" id="PF00563">
    <property type="entry name" value="EAL"/>
    <property type="match status" value="1"/>
</dbReference>
<dbReference type="EMBL" id="JALHAP010000082">
    <property type="protein sequence ID" value="MCT4704079.1"/>
    <property type="molecule type" value="Genomic_DNA"/>
</dbReference>
<dbReference type="Proteomes" id="UP001150641">
    <property type="component" value="Unassembled WGS sequence"/>
</dbReference>
<protein>
    <submittedName>
        <fullName evidence="2">EAL domain-containing protein</fullName>
    </submittedName>
</protein>
<evidence type="ECO:0000313" key="3">
    <source>
        <dbReference type="Proteomes" id="UP001150641"/>
    </source>
</evidence>
<dbReference type="InterPro" id="IPR035919">
    <property type="entry name" value="EAL_sf"/>
</dbReference>
<comment type="caution">
    <text evidence="2">The sequence shown here is derived from an EMBL/GenBank/DDBJ whole genome shotgun (WGS) entry which is preliminary data.</text>
</comment>
<sequence>MIVSLDIVYRSHFCFLPMRLPEGQLFGLQLITNFVGVDTPVRIPTELVLPHLNAEQELALFCEKLSLLENCQDFFMTHQLRAWVNINEHIVDAILSEQQLITRISRLPFIELTINESFTDLNLGSGNLRLREISKLFALVLENFGAGMATTKSIFDGLFTSIMLDKGFIHKQIHASSFTPFMQAITDQISPFCRALIIAGIDDEASLVKARLLGFSAMQGSLWPAVPVESIADLLLPDSSL</sequence>
<feature type="domain" description="EAL" evidence="1">
    <location>
        <begin position="58"/>
        <end position="223"/>
    </location>
</feature>
<dbReference type="Gene3D" id="3.20.20.450">
    <property type="entry name" value="EAL domain"/>
    <property type="match status" value="1"/>
</dbReference>
<evidence type="ECO:0000313" key="2">
    <source>
        <dbReference type="EMBL" id="MCT4704079.1"/>
    </source>
</evidence>